<comment type="caution">
    <text evidence="1">The sequence shown here is derived from an EMBL/GenBank/DDBJ whole genome shotgun (WGS) entry which is preliminary data.</text>
</comment>
<reference evidence="1" key="1">
    <citation type="journal article" date="2015" name="Proc. Natl. Acad. Sci. U.S.A.">
        <title>Networks of energetic and metabolic interactions define dynamics in microbial communities.</title>
        <authorList>
            <person name="Embree M."/>
            <person name="Liu J.K."/>
            <person name="Al-Bassam M.M."/>
            <person name="Zengler K."/>
        </authorList>
    </citation>
    <scope>NUCLEOTIDE SEQUENCE</scope>
</reference>
<name>A0A0W8FJG3_9ZZZZ</name>
<accession>A0A0W8FJG3</accession>
<gene>
    <name evidence="1" type="ORF">ASZ90_009285</name>
</gene>
<dbReference type="EMBL" id="LNQE01001122">
    <property type="protein sequence ID" value="KUG20964.1"/>
    <property type="molecule type" value="Genomic_DNA"/>
</dbReference>
<organism evidence="1">
    <name type="scientific">hydrocarbon metagenome</name>
    <dbReference type="NCBI Taxonomy" id="938273"/>
    <lineage>
        <taxon>unclassified sequences</taxon>
        <taxon>metagenomes</taxon>
        <taxon>ecological metagenomes</taxon>
    </lineage>
</organism>
<proteinExistence type="predicted"/>
<evidence type="ECO:0000313" key="1">
    <source>
        <dbReference type="EMBL" id="KUG20964.1"/>
    </source>
</evidence>
<protein>
    <submittedName>
        <fullName evidence="1">Uncharacterized protein</fullName>
    </submittedName>
</protein>
<sequence>MTLLAIGICFAVFRQYPKQERVYQNPGIGDFYDGHWLSVRAQIQKDKINVITLRKSI</sequence>
<dbReference type="AlphaFoldDB" id="A0A0W8FJG3"/>